<evidence type="ECO:0000256" key="1">
    <source>
        <dbReference type="SAM" id="SignalP"/>
    </source>
</evidence>
<dbReference type="EMBL" id="JASAXT010000005">
    <property type="protein sequence ID" value="MDP8148278.1"/>
    <property type="molecule type" value="Genomic_DNA"/>
</dbReference>
<keyword evidence="3" id="KW-1185">Reference proteome</keyword>
<feature type="chain" id="PRO_5043914066" description="Integrating conjugative element protein" evidence="1">
    <location>
        <begin position="22"/>
        <end position="435"/>
    </location>
</feature>
<accession>A0AAW8CKH5</accession>
<name>A0AAW8CKH5_9PAST</name>
<dbReference type="AlphaFoldDB" id="A0AAW8CKH5"/>
<reference evidence="2 3" key="1">
    <citation type="journal article" date="2023" name="Front. Microbiol.">
        <title>Phylogeography and host specificity of Pasteurellaceae pathogenic to sea-farmed fish in the north-east Atlantic.</title>
        <authorList>
            <person name="Gulla S."/>
            <person name="Colquhoun D.J."/>
            <person name="Olsen A.B."/>
            <person name="Spilsberg B."/>
            <person name="Lagesen K."/>
            <person name="Aakesson C.P."/>
            <person name="Strom S."/>
            <person name="Manji F."/>
            <person name="Birkbeck T.H."/>
            <person name="Nilsen H.K."/>
        </authorList>
    </citation>
    <scope>NUCLEOTIDE SEQUENCE [LARGE SCALE GENOMIC DNA]</scope>
    <source>
        <strain evidence="2 3">NVIB3131</strain>
    </source>
</reference>
<protein>
    <recommendedName>
        <fullName evidence="4">Integrating conjugative element protein</fullName>
    </recommendedName>
</protein>
<dbReference type="RefSeq" id="WP_306351445.1">
    <property type="nucleotide sequence ID" value="NZ_JASAWV010000005.1"/>
</dbReference>
<feature type="signal peptide" evidence="1">
    <location>
        <begin position="1"/>
        <end position="21"/>
    </location>
</feature>
<proteinExistence type="predicted"/>
<gene>
    <name evidence="2" type="ORF">QJU57_04170</name>
</gene>
<evidence type="ECO:0008006" key="4">
    <source>
        <dbReference type="Google" id="ProtNLM"/>
    </source>
</evidence>
<keyword evidence="1" id="KW-0732">Signal</keyword>
<evidence type="ECO:0000313" key="2">
    <source>
        <dbReference type="EMBL" id="MDP8148278.1"/>
    </source>
</evidence>
<organism evidence="2 3">
    <name type="scientific">Phocoenobacter atlanticus subsp. atlanticus</name>
    <dbReference type="NCBI Taxonomy" id="3061285"/>
    <lineage>
        <taxon>Bacteria</taxon>
        <taxon>Pseudomonadati</taxon>
        <taxon>Pseudomonadota</taxon>
        <taxon>Gammaproteobacteria</taxon>
        <taxon>Pasteurellales</taxon>
        <taxon>Pasteurellaceae</taxon>
        <taxon>Phocoenobacter</taxon>
        <taxon>Phocoenobacter atlanticus</taxon>
    </lineage>
</organism>
<dbReference type="Proteomes" id="UP001226020">
    <property type="component" value="Unassembled WGS sequence"/>
</dbReference>
<sequence>MKIKNPFIITVILFISSTSYAQNNIDDVLGNANQVYRADDIPAGNAGRYYIPGAAAGKDNIYPSSFSDKFKIGTHFKAGWSLSCGSMNFYQNIQAEIKNLQYKLKHTVKNAQKAILTSISSSISSYFQYLLNKVNPTLGQLSMKKLDEYIEIFNLKVKNCKDYEKDVRHGQNPLSEIVQIAVGERWKKTIGLVNNGDKALEEAEKELVEEAKKNGVAMADGKHYGGENQEPINVTKSLLTAGMNLLLARSDKNNWNSNFTINNATLKNNPILREFKNPQALYNFVTDIYGATEKRISKSDDNNTSINTIAGRGYEKKYAEYRNEILTYLRQYVQRTIDRKTFEDKTGIIIPPAQINDIQLLPPYQKAVEIEQRSQQYAIKRIKDNLIFVKQALKTGIYAPDMQQSSMRGIALEDYKSIYYRILDDIAEITQRAYQ</sequence>
<evidence type="ECO:0000313" key="3">
    <source>
        <dbReference type="Proteomes" id="UP001226020"/>
    </source>
</evidence>
<comment type="caution">
    <text evidence="2">The sequence shown here is derived from an EMBL/GenBank/DDBJ whole genome shotgun (WGS) entry which is preliminary data.</text>
</comment>